<dbReference type="Gene3D" id="3.40.33.10">
    <property type="entry name" value="CAP"/>
    <property type="match status" value="1"/>
</dbReference>
<proteinExistence type="predicted"/>
<dbReference type="InterPro" id="IPR035940">
    <property type="entry name" value="CAP_sf"/>
</dbReference>
<keyword evidence="4" id="KW-1185">Reference proteome</keyword>
<dbReference type="CDD" id="cd05379">
    <property type="entry name" value="CAP_bacterial"/>
    <property type="match status" value="1"/>
</dbReference>
<accession>A0ABS9MCW3</accession>
<dbReference type="Pfam" id="PF00188">
    <property type="entry name" value="CAP"/>
    <property type="match status" value="1"/>
</dbReference>
<sequence>MKAKKNLALVAAGIVIGAFLAFPTAHAAEELFTAVRSSHQFFLDGKQVQMEAYIINGNNYVKLADVGKMVGFNVYWDGAVYMDSDAPYTGKAPEASSTLEEVREEIAVLVNEVRRENGLQELTIDQHLMAAAQNCSDQKFTWHHTKEECEAVAASGYPYGFGSNLTVFTGAAIADIAQRAVDNWEKSPGHFQTMTDPDATTLGVGVTKDNGVTYCYLFLGKPNTNNPYG</sequence>
<feature type="domain" description="SCP" evidence="2">
    <location>
        <begin position="109"/>
        <end position="214"/>
    </location>
</feature>
<dbReference type="EMBL" id="JAKNJB010000040">
    <property type="protein sequence ID" value="MCG4528657.1"/>
    <property type="molecule type" value="Genomic_DNA"/>
</dbReference>
<reference evidence="3 4" key="1">
    <citation type="submission" date="2022-01" db="EMBL/GenBank/DDBJ databases">
        <title>Collection of gut derived symbiotic bacterial strains cultured from healthy donors.</title>
        <authorList>
            <person name="Lin H."/>
            <person name="Kohout C."/>
            <person name="Waligurski E."/>
            <person name="Pamer E.G."/>
        </authorList>
    </citation>
    <scope>NUCLEOTIDE SEQUENCE [LARGE SCALE GENOMIC DNA]</scope>
    <source>
        <strain evidence="3 4">DFI.3.7</strain>
    </source>
</reference>
<dbReference type="InterPro" id="IPR014044">
    <property type="entry name" value="CAP_dom"/>
</dbReference>
<comment type="caution">
    <text evidence="3">The sequence shown here is derived from an EMBL/GenBank/DDBJ whole genome shotgun (WGS) entry which is preliminary data.</text>
</comment>
<feature type="signal peptide" evidence="1">
    <location>
        <begin position="1"/>
        <end position="27"/>
    </location>
</feature>
<name>A0ABS9MCW3_9FIRM</name>
<evidence type="ECO:0000313" key="4">
    <source>
        <dbReference type="Proteomes" id="UP001200313"/>
    </source>
</evidence>
<dbReference type="SUPFAM" id="SSF55797">
    <property type="entry name" value="PR-1-like"/>
    <property type="match status" value="1"/>
</dbReference>
<protein>
    <submittedName>
        <fullName evidence="3">CAP domain-containing protein</fullName>
    </submittedName>
</protein>
<dbReference type="Proteomes" id="UP001200313">
    <property type="component" value="Unassembled WGS sequence"/>
</dbReference>
<dbReference type="RefSeq" id="WP_238074947.1">
    <property type="nucleotide sequence ID" value="NZ_JAKNJB010000040.1"/>
</dbReference>
<gene>
    <name evidence="3" type="ORF">L0P79_16550</name>
</gene>
<keyword evidence="1" id="KW-0732">Signal</keyword>
<evidence type="ECO:0000256" key="1">
    <source>
        <dbReference type="SAM" id="SignalP"/>
    </source>
</evidence>
<dbReference type="PANTHER" id="PTHR31157">
    <property type="entry name" value="SCP DOMAIN-CONTAINING PROTEIN"/>
    <property type="match status" value="1"/>
</dbReference>
<evidence type="ECO:0000313" key="3">
    <source>
        <dbReference type="EMBL" id="MCG4528657.1"/>
    </source>
</evidence>
<organism evidence="3 4">
    <name type="scientific">Intestinimonas massiliensis</name>
    <name type="common">ex Afouda et al. 2020</name>
    <dbReference type="NCBI Taxonomy" id="1673721"/>
    <lineage>
        <taxon>Bacteria</taxon>
        <taxon>Bacillati</taxon>
        <taxon>Bacillota</taxon>
        <taxon>Clostridia</taxon>
        <taxon>Eubacteriales</taxon>
        <taxon>Intestinimonas</taxon>
    </lineage>
</organism>
<feature type="chain" id="PRO_5046505491" evidence="1">
    <location>
        <begin position="28"/>
        <end position="229"/>
    </location>
</feature>
<dbReference type="PANTHER" id="PTHR31157:SF1">
    <property type="entry name" value="SCP DOMAIN-CONTAINING PROTEIN"/>
    <property type="match status" value="1"/>
</dbReference>
<evidence type="ECO:0000259" key="2">
    <source>
        <dbReference type="Pfam" id="PF00188"/>
    </source>
</evidence>